<protein>
    <recommendedName>
        <fullName evidence="6">Zinc-finger domain-containing protein</fullName>
    </recommendedName>
</protein>
<organism evidence="4 5">
    <name type="scientific">Streptomyces pyxinicus</name>
    <dbReference type="NCBI Taxonomy" id="2970331"/>
    <lineage>
        <taxon>Bacteria</taxon>
        <taxon>Bacillati</taxon>
        <taxon>Actinomycetota</taxon>
        <taxon>Actinomycetes</taxon>
        <taxon>Kitasatosporales</taxon>
        <taxon>Streptomycetaceae</taxon>
        <taxon>Streptomyces</taxon>
    </lineage>
</organism>
<evidence type="ECO:0000256" key="3">
    <source>
        <dbReference type="SAM" id="Phobius"/>
    </source>
</evidence>
<gene>
    <name evidence="4" type="ORF">NX794_24850</name>
</gene>
<name>A0ABT2B7N2_9ACTN</name>
<accession>A0ABT2B7N2</accession>
<evidence type="ECO:0008006" key="6">
    <source>
        <dbReference type="Google" id="ProtNLM"/>
    </source>
</evidence>
<keyword evidence="3" id="KW-1133">Transmembrane helix</keyword>
<sequence>MTCEQGKPELAAYAVAALDAEESERFAGHLIGCPSCTADMNEVFATVAALRHLPAGELLGDWTHRVPALREAAVGSVRQEGGPAPAVAAVSVAAVPSGRRTGRWNWAFAAGVAGVILGLGGGPFLLRSPDRPAPTALPRPEGPTVLRATAADGVTAALQPESTGWGTQVLMDLSGVPGPQDCSLIAVSRDGTEQTAFTWHVPDGGYGLPASATDRLLATGGVGIATDRIGEYVVKATSGRTLLRIPVPEKPARTDS</sequence>
<keyword evidence="2" id="KW-0804">Transcription</keyword>
<keyword evidence="3" id="KW-0812">Transmembrane</keyword>
<keyword evidence="1" id="KW-0805">Transcription regulation</keyword>
<dbReference type="EMBL" id="JANUGP010000021">
    <property type="protein sequence ID" value="MCS0604415.1"/>
    <property type="molecule type" value="Genomic_DNA"/>
</dbReference>
<dbReference type="Gene3D" id="1.10.10.1320">
    <property type="entry name" value="Anti-sigma factor, zinc-finger domain"/>
    <property type="match status" value="1"/>
</dbReference>
<dbReference type="Proteomes" id="UP001205612">
    <property type="component" value="Unassembled WGS sequence"/>
</dbReference>
<evidence type="ECO:0000313" key="5">
    <source>
        <dbReference type="Proteomes" id="UP001205612"/>
    </source>
</evidence>
<dbReference type="InterPro" id="IPR041916">
    <property type="entry name" value="Anti_sigma_zinc_sf"/>
</dbReference>
<reference evidence="4 5" key="1">
    <citation type="submission" date="2022-08" db="EMBL/GenBank/DDBJ databases">
        <authorList>
            <person name="Somphong A."/>
            <person name="Phongsopitanun W."/>
        </authorList>
    </citation>
    <scope>NUCLEOTIDE SEQUENCE [LARGE SCALE GENOMIC DNA]</scope>
    <source>
        <strain evidence="4 5">LP11</strain>
    </source>
</reference>
<proteinExistence type="predicted"/>
<evidence type="ECO:0000313" key="4">
    <source>
        <dbReference type="EMBL" id="MCS0604415.1"/>
    </source>
</evidence>
<keyword evidence="5" id="KW-1185">Reference proteome</keyword>
<evidence type="ECO:0000256" key="1">
    <source>
        <dbReference type="ARBA" id="ARBA00023015"/>
    </source>
</evidence>
<comment type="caution">
    <text evidence="4">The sequence shown here is derived from an EMBL/GenBank/DDBJ whole genome shotgun (WGS) entry which is preliminary data.</text>
</comment>
<evidence type="ECO:0000256" key="2">
    <source>
        <dbReference type="ARBA" id="ARBA00023163"/>
    </source>
</evidence>
<keyword evidence="3" id="KW-0472">Membrane</keyword>
<dbReference type="RefSeq" id="WP_258781111.1">
    <property type="nucleotide sequence ID" value="NZ_JANUGP010000021.1"/>
</dbReference>
<feature type="transmembrane region" description="Helical" evidence="3">
    <location>
        <begin position="106"/>
        <end position="126"/>
    </location>
</feature>